<dbReference type="Proteomes" id="UP000481153">
    <property type="component" value="Unassembled WGS sequence"/>
</dbReference>
<gene>
    <name evidence="3" type="ORF">Ae201684_008568</name>
</gene>
<dbReference type="CDD" id="cd06093">
    <property type="entry name" value="PX_domain"/>
    <property type="match status" value="1"/>
</dbReference>
<dbReference type="EMBL" id="VJMJ01000103">
    <property type="protein sequence ID" value="KAF0734906.1"/>
    <property type="molecule type" value="Genomic_DNA"/>
</dbReference>
<dbReference type="InterPro" id="IPR001683">
    <property type="entry name" value="PX_dom"/>
</dbReference>
<sequence>MMLLQCGGCKDSSESPRLDSSMSRLHPRRGSVNEEFGYQTLHTYATSSQSRCVDSPLAQSSQSSGVPDPYKSKTAALLWIESDESSMGHADGDVPNFQSFCPPHKWSAAFASPGDFTLKAAHVKRSHGTITYYLALIGLSIPTTSSGSSSPLAPTTQLPRSRTEGGFSPVSRKDKAQSVSIIPKTEAEITSFVHTMALRYPGHHVIALYSRKMQKARKLEARAQVVVEVLASILSITHVGLHRLIAVKEPVPQDLRVRIFLSLHLFRGTLPTGSNSCDGRLESQQSTSEANAIETRKPIPSEWLHPKQTPLPTRLAISSRKERRRSFRAVPCCTTYVSPMEWNKKAPETSGAFTVQITSIHTPTNTDSAASDVVQYIVTVLYVDPVNPSAHLTRTVLHRYADFWRLATHVHTKTKLDSHMHQLPPKTLFRSADPAFLEARAVGLQRFLDTLLCLSFKGMLDQKIDMAAEPQVRSFLELPPVQWNVVAEHPSKQDLDRFRALSNSSTASTRSISPLKTSDDEDEDDDDTDAEAGRISDERIFAEFESRVERPFQNRRSMSSQYYPVSRGVA</sequence>
<evidence type="ECO:0000313" key="4">
    <source>
        <dbReference type="Proteomes" id="UP000481153"/>
    </source>
</evidence>
<reference evidence="3 4" key="1">
    <citation type="submission" date="2019-07" db="EMBL/GenBank/DDBJ databases">
        <title>Genomics analysis of Aphanomyces spp. identifies a new class of oomycete effector associated with host adaptation.</title>
        <authorList>
            <person name="Gaulin E."/>
        </authorList>
    </citation>
    <scope>NUCLEOTIDE SEQUENCE [LARGE SCALE GENOMIC DNA]</scope>
    <source>
        <strain evidence="3 4">ATCC 201684</strain>
    </source>
</reference>
<dbReference type="Gene3D" id="3.30.1520.10">
    <property type="entry name" value="Phox-like domain"/>
    <property type="match status" value="1"/>
</dbReference>
<dbReference type="VEuPathDB" id="FungiDB:AeMF1_020322"/>
<feature type="region of interest" description="Disordered" evidence="1">
    <location>
        <begin position="509"/>
        <end position="538"/>
    </location>
</feature>
<feature type="domain" description="PX" evidence="2">
    <location>
        <begin position="354"/>
        <end position="483"/>
    </location>
</feature>
<accession>A0A6G0X4P7</accession>
<dbReference type="GO" id="GO:0035091">
    <property type="term" value="F:phosphatidylinositol binding"/>
    <property type="evidence" value="ECO:0007669"/>
    <property type="project" value="InterPro"/>
</dbReference>
<dbReference type="Pfam" id="PF00787">
    <property type="entry name" value="PX"/>
    <property type="match status" value="1"/>
</dbReference>
<evidence type="ECO:0000256" key="1">
    <source>
        <dbReference type="SAM" id="MobiDB-lite"/>
    </source>
</evidence>
<feature type="region of interest" description="Disordered" evidence="1">
    <location>
        <begin position="1"/>
        <end position="29"/>
    </location>
</feature>
<organism evidence="3 4">
    <name type="scientific">Aphanomyces euteiches</name>
    <dbReference type="NCBI Taxonomy" id="100861"/>
    <lineage>
        <taxon>Eukaryota</taxon>
        <taxon>Sar</taxon>
        <taxon>Stramenopiles</taxon>
        <taxon>Oomycota</taxon>
        <taxon>Saprolegniomycetes</taxon>
        <taxon>Saprolegniales</taxon>
        <taxon>Verrucalvaceae</taxon>
        <taxon>Aphanomyces</taxon>
    </lineage>
</organism>
<keyword evidence="4" id="KW-1185">Reference proteome</keyword>
<dbReference type="PROSITE" id="PS50195">
    <property type="entry name" value="PX"/>
    <property type="match status" value="1"/>
</dbReference>
<dbReference type="SUPFAM" id="SSF64268">
    <property type="entry name" value="PX domain"/>
    <property type="match status" value="1"/>
</dbReference>
<protein>
    <recommendedName>
        <fullName evidence="2">PX domain-containing protein</fullName>
    </recommendedName>
</protein>
<feature type="compositionally biased region" description="Acidic residues" evidence="1">
    <location>
        <begin position="519"/>
        <end position="530"/>
    </location>
</feature>
<evidence type="ECO:0000259" key="2">
    <source>
        <dbReference type="PROSITE" id="PS50195"/>
    </source>
</evidence>
<proteinExistence type="predicted"/>
<dbReference type="InterPro" id="IPR036871">
    <property type="entry name" value="PX_dom_sf"/>
</dbReference>
<feature type="region of interest" description="Disordered" evidence="1">
    <location>
        <begin position="144"/>
        <end position="175"/>
    </location>
</feature>
<dbReference type="AlphaFoldDB" id="A0A6G0X4P7"/>
<evidence type="ECO:0000313" key="3">
    <source>
        <dbReference type="EMBL" id="KAF0734906.1"/>
    </source>
</evidence>
<name>A0A6G0X4P7_9STRA</name>
<comment type="caution">
    <text evidence="3">The sequence shown here is derived from an EMBL/GenBank/DDBJ whole genome shotgun (WGS) entry which is preliminary data.</text>
</comment>